<dbReference type="AlphaFoldDB" id="A0A1I2Y649"/>
<evidence type="ECO:0000313" key="2">
    <source>
        <dbReference type="Proteomes" id="UP000199337"/>
    </source>
</evidence>
<proteinExistence type="predicted"/>
<dbReference type="STRING" id="341036.SAMN05660649_04266"/>
<sequence length="280" mass="31566">MVRETIRQKLATSLPAIGGRVYEPHAAGAKTVKPYLVLRLGSEDDKSSWVNFQRHVEIWPCVARTTFGDLDQLGNDTVAAMHNTRLETLDNDAFTLMYQGVLGDDTVVDEWDVLTRCLRFTVMALRPGQVPETVQDDPWLTALASWTAQTIGQDWTIYVNRWPRGYMRPSVLWRLSGYRSENAGKAIYKVVRQISGHVLGRTPNDEMQAALLLLGKLEESIKIPLNLEDRTYMTIQNPSCDFKADAISKGQLTFNLFRYTSRPAADVPLMMRVGSRGTIS</sequence>
<keyword evidence="2" id="KW-1185">Reference proteome</keyword>
<name>A0A1I2Y649_9FIRM</name>
<reference evidence="2" key="1">
    <citation type="submission" date="2016-10" db="EMBL/GenBank/DDBJ databases">
        <authorList>
            <person name="Varghese N."/>
            <person name="Submissions S."/>
        </authorList>
    </citation>
    <scope>NUCLEOTIDE SEQUENCE [LARGE SCALE GENOMIC DNA]</scope>
    <source>
        <strain evidence="2">DSM 17038</strain>
    </source>
</reference>
<dbReference type="EMBL" id="FOOX01000020">
    <property type="protein sequence ID" value="SFH21248.1"/>
    <property type="molecule type" value="Genomic_DNA"/>
</dbReference>
<dbReference type="Proteomes" id="UP000199337">
    <property type="component" value="Unassembled WGS sequence"/>
</dbReference>
<organism evidence="1 2">
    <name type="scientific">Desulfotruncus arcticus DSM 17038</name>
    <dbReference type="NCBI Taxonomy" id="1121424"/>
    <lineage>
        <taxon>Bacteria</taxon>
        <taxon>Bacillati</taxon>
        <taxon>Bacillota</taxon>
        <taxon>Clostridia</taxon>
        <taxon>Eubacteriales</taxon>
        <taxon>Desulfallaceae</taxon>
        <taxon>Desulfotruncus</taxon>
    </lineage>
</organism>
<accession>A0A1I2Y649</accession>
<protein>
    <submittedName>
        <fullName evidence="1">Uncharacterized protein</fullName>
    </submittedName>
</protein>
<gene>
    <name evidence="1" type="ORF">SAMN05660649_04266</name>
</gene>
<evidence type="ECO:0000313" key="1">
    <source>
        <dbReference type="EMBL" id="SFH21248.1"/>
    </source>
</evidence>